<evidence type="ECO:0000256" key="5">
    <source>
        <dbReference type="ARBA" id="ARBA00023242"/>
    </source>
</evidence>
<evidence type="ECO:0000256" key="7">
    <source>
        <dbReference type="SAM" id="Phobius"/>
    </source>
</evidence>
<dbReference type="Pfam" id="PF05705">
    <property type="entry name" value="DUF829"/>
    <property type="match status" value="1"/>
</dbReference>
<keyword evidence="2 7" id="KW-0812">Transmembrane</keyword>
<gene>
    <name evidence="8" type="ORF">KUF71_011597</name>
</gene>
<evidence type="ECO:0000313" key="9">
    <source>
        <dbReference type="Proteomes" id="UP001219518"/>
    </source>
</evidence>
<reference evidence="8" key="2">
    <citation type="journal article" date="2023" name="BMC Genomics">
        <title>Pest status, molecular evolution, and epigenetic factors derived from the genome assembly of Frankliniella fusca, a thysanopteran phytovirus vector.</title>
        <authorList>
            <person name="Catto M.A."/>
            <person name="Labadie P.E."/>
            <person name="Jacobson A.L."/>
            <person name="Kennedy G.G."/>
            <person name="Srinivasan R."/>
            <person name="Hunt B.G."/>
        </authorList>
    </citation>
    <scope>NUCLEOTIDE SEQUENCE</scope>
    <source>
        <strain evidence="8">PL_HMW_Pooled</strain>
    </source>
</reference>
<comment type="caution">
    <text evidence="8">The sequence shown here is derived from an EMBL/GenBank/DDBJ whole genome shotgun (WGS) entry which is preliminary data.</text>
</comment>
<reference evidence="8" key="1">
    <citation type="submission" date="2021-07" db="EMBL/GenBank/DDBJ databases">
        <authorList>
            <person name="Catto M.A."/>
            <person name="Jacobson A."/>
            <person name="Kennedy G."/>
            <person name="Labadie P."/>
            <person name="Hunt B.G."/>
            <person name="Srinivasan R."/>
        </authorList>
    </citation>
    <scope>NUCLEOTIDE SEQUENCE</scope>
    <source>
        <strain evidence="8">PL_HMW_Pooled</strain>
        <tissue evidence="8">Head</tissue>
    </source>
</reference>
<evidence type="ECO:0000313" key="8">
    <source>
        <dbReference type="EMBL" id="KAK3932269.1"/>
    </source>
</evidence>
<keyword evidence="9" id="KW-1185">Reference proteome</keyword>
<feature type="transmembrane region" description="Helical" evidence="7">
    <location>
        <begin position="199"/>
        <end position="218"/>
    </location>
</feature>
<protein>
    <submittedName>
        <fullName evidence="8">Transmembrane protein 53</fullName>
    </submittedName>
</protein>
<keyword evidence="4 7" id="KW-0472">Membrane</keyword>
<dbReference type="InterPro" id="IPR029058">
    <property type="entry name" value="AB_hydrolase_fold"/>
</dbReference>
<organism evidence="8 9">
    <name type="scientific">Frankliniella fusca</name>
    <dbReference type="NCBI Taxonomy" id="407009"/>
    <lineage>
        <taxon>Eukaryota</taxon>
        <taxon>Metazoa</taxon>
        <taxon>Ecdysozoa</taxon>
        <taxon>Arthropoda</taxon>
        <taxon>Hexapoda</taxon>
        <taxon>Insecta</taxon>
        <taxon>Pterygota</taxon>
        <taxon>Neoptera</taxon>
        <taxon>Paraneoptera</taxon>
        <taxon>Thysanoptera</taxon>
        <taxon>Terebrantia</taxon>
        <taxon>Thripoidea</taxon>
        <taxon>Thripidae</taxon>
        <taxon>Frankliniella</taxon>
    </lineage>
</organism>
<sequence length="317" mass="35204">MARVREAKEYFLKFSTPTAEQPSSLTSLGGNVVDDFVLVHNESKPPAVILFGWAGCQDKHLAKYGNIYSDKGCVTLRCIAPLEFLFLRRGKMRALGRRVVDDIMDLKLNEHPIFFHVFSNGGAYLYKHVALALQERAAPLKVLGVIWDSAPGERRFRSMYLAFKAILESRWPLLAPSGSGVTAALGLGSWPLWPGLGAPIALAVALVMTAWWLAEVLLQAMTSLRPQPLDPLAELDNVPTAYTGAHLFLYSPADKLILAQDVERFAGHRRGMGELVTAVRFEDSAHVQHYPAHRETYTEAIYSFMRDVLSGRRPSPS</sequence>
<dbReference type="AlphaFoldDB" id="A0AAE1LVM6"/>
<dbReference type="Proteomes" id="UP001219518">
    <property type="component" value="Unassembled WGS sequence"/>
</dbReference>
<comment type="similarity">
    <text evidence="1">Belongs to the TMEM53 family.</text>
</comment>
<name>A0AAE1LVM6_9NEOP</name>
<comment type="subcellular location">
    <subcellularLocation>
        <location evidence="6">Nucleus outer membrane</location>
        <topology evidence="6">Single-pass membrane protein</topology>
    </subcellularLocation>
</comment>
<keyword evidence="5" id="KW-0539">Nucleus</keyword>
<dbReference type="InterPro" id="IPR008547">
    <property type="entry name" value="DUF829_TMEM53"/>
</dbReference>
<dbReference type="PANTHER" id="PTHR12265:SF30">
    <property type="entry name" value="TRANSMEMBRANE PROTEIN 53"/>
    <property type="match status" value="1"/>
</dbReference>
<accession>A0AAE1LVM6</accession>
<evidence type="ECO:0000256" key="2">
    <source>
        <dbReference type="ARBA" id="ARBA00022692"/>
    </source>
</evidence>
<dbReference type="SUPFAM" id="SSF53474">
    <property type="entry name" value="alpha/beta-Hydrolases"/>
    <property type="match status" value="1"/>
</dbReference>
<evidence type="ECO:0000256" key="3">
    <source>
        <dbReference type="ARBA" id="ARBA00022989"/>
    </source>
</evidence>
<dbReference type="PANTHER" id="PTHR12265">
    <property type="entry name" value="TRANSMEMBRANE PROTEIN 53"/>
    <property type="match status" value="1"/>
</dbReference>
<dbReference type="Gene3D" id="3.40.50.1820">
    <property type="entry name" value="alpha/beta hydrolase"/>
    <property type="match status" value="1"/>
</dbReference>
<evidence type="ECO:0000256" key="4">
    <source>
        <dbReference type="ARBA" id="ARBA00023136"/>
    </source>
</evidence>
<evidence type="ECO:0000256" key="1">
    <source>
        <dbReference type="ARBA" id="ARBA00007387"/>
    </source>
</evidence>
<dbReference type="EMBL" id="JAHWGI010001434">
    <property type="protein sequence ID" value="KAK3932269.1"/>
    <property type="molecule type" value="Genomic_DNA"/>
</dbReference>
<proteinExistence type="inferred from homology"/>
<keyword evidence="3 7" id="KW-1133">Transmembrane helix</keyword>
<dbReference type="GO" id="GO:0005640">
    <property type="term" value="C:nuclear outer membrane"/>
    <property type="evidence" value="ECO:0007669"/>
    <property type="project" value="UniProtKB-SubCell"/>
</dbReference>
<evidence type="ECO:0000256" key="6">
    <source>
        <dbReference type="ARBA" id="ARBA00034303"/>
    </source>
</evidence>